<proteinExistence type="inferred from homology"/>
<accession>A0ABS9KBF5</accession>
<dbReference type="InterPro" id="IPR006224">
    <property type="entry name" value="PsdUridine_synth_RluA-like_CS"/>
</dbReference>
<dbReference type="InterPro" id="IPR050188">
    <property type="entry name" value="RluA_PseudoU_synthase"/>
</dbReference>
<evidence type="ECO:0000259" key="3">
    <source>
        <dbReference type="Pfam" id="PF00849"/>
    </source>
</evidence>
<evidence type="ECO:0000256" key="1">
    <source>
        <dbReference type="ARBA" id="ARBA00010876"/>
    </source>
</evidence>
<dbReference type="InterPro" id="IPR006145">
    <property type="entry name" value="PsdUridine_synth_RsuA/RluA"/>
</dbReference>
<dbReference type="CDD" id="cd02869">
    <property type="entry name" value="PseudoU_synth_RluA_like"/>
    <property type="match status" value="1"/>
</dbReference>
<dbReference type="PANTHER" id="PTHR21600:SF83">
    <property type="entry name" value="PSEUDOURIDYLATE SYNTHASE RPUSD4, MITOCHONDRIAL"/>
    <property type="match status" value="1"/>
</dbReference>
<keyword evidence="5" id="KW-1185">Reference proteome</keyword>
<dbReference type="Gene3D" id="3.30.2350.10">
    <property type="entry name" value="Pseudouridine synthase"/>
    <property type="match status" value="1"/>
</dbReference>
<name>A0ABS9KBF5_9BACT</name>
<protein>
    <submittedName>
        <fullName evidence="4">RluA family pseudouridine synthase</fullName>
    </submittedName>
</protein>
<dbReference type="SUPFAM" id="SSF55120">
    <property type="entry name" value="Pseudouridine synthase"/>
    <property type="match status" value="1"/>
</dbReference>
<comment type="caution">
    <text evidence="4">The sequence shown here is derived from an EMBL/GenBank/DDBJ whole genome shotgun (WGS) entry which is preliminary data.</text>
</comment>
<dbReference type="InterPro" id="IPR020103">
    <property type="entry name" value="PsdUridine_synth_cat_dom_sf"/>
</dbReference>
<gene>
    <name evidence="4" type="ORF">L6773_06285</name>
</gene>
<organism evidence="4 5">
    <name type="scientific">Rhodohalobacter sulfatireducens</name>
    <dbReference type="NCBI Taxonomy" id="2911366"/>
    <lineage>
        <taxon>Bacteria</taxon>
        <taxon>Pseudomonadati</taxon>
        <taxon>Balneolota</taxon>
        <taxon>Balneolia</taxon>
        <taxon>Balneolales</taxon>
        <taxon>Balneolaceae</taxon>
        <taxon>Rhodohalobacter</taxon>
    </lineage>
</organism>
<feature type="domain" description="Pseudouridine synthase RsuA/RluA-like" evidence="3">
    <location>
        <begin position="18"/>
        <end position="173"/>
    </location>
</feature>
<dbReference type="Proteomes" id="UP001165366">
    <property type="component" value="Unassembled WGS sequence"/>
</dbReference>
<dbReference type="EMBL" id="JAKLWS010000005">
    <property type="protein sequence ID" value="MCG2588166.1"/>
    <property type="molecule type" value="Genomic_DNA"/>
</dbReference>
<keyword evidence="2" id="KW-0413">Isomerase</keyword>
<dbReference type="PROSITE" id="PS01129">
    <property type="entry name" value="PSI_RLU"/>
    <property type="match status" value="1"/>
</dbReference>
<evidence type="ECO:0000313" key="4">
    <source>
        <dbReference type="EMBL" id="MCG2588166.1"/>
    </source>
</evidence>
<sequence length="231" mass="26060">MKTTGTNPDIEILFEDNHLLAVNKPAGLLSQEDNTGAPDLLTLCKKYLKREYDKKGNVFLGLLHRLDRPVSGVMLFAKTSKAASRLSEQIRNRSIKKSYYAVVEGISPQNGMLQDYLLKNKKTNTVSVVSSKNKEAKKAELIYQREEVENRLSLLNVTLITGRPHQIRVQLAHQGYPIYGDQKYGSKHSAKLSLHASELTFSHPTMKKELSVRTKLPNGFPWDFFNNSNSA</sequence>
<dbReference type="PANTHER" id="PTHR21600">
    <property type="entry name" value="MITOCHONDRIAL RNA PSEUDOURIDINE SYNTHASE"/>
    <property type="match status" value="1"/>
</dbReference>
<dbReference type="Pfam" id="PF00849">
    <property type="entry name" value="PseudoU_synth_2"/>
    <property type="match status" value="1"/>
</dbReference>
<reference evidence="4" key="1">
    <citation type="submission" date="2022-01" db="EMBL/GenBank/DDBJ databases">
        <authorList>
            <person name="Wang Y."/>
        </authorList>
    </citation>
    <scope>NUCLEOTIDE SEQUENCE</scope>
    <source>
        <strain evidence="4">WB101</strain>
    </source>
</reference>
<comment type="similarity">
    <text evidence="1">Belongs to the pseudouridine synthase RluA family.</text>
</comment>
<evidence type="ECO:0000313" key="5">
    <source>
        <dbReference type="Proteomes" id="UP001165366"/>
    </source>
</evidence>
<reference evidence="4" key="2">
    <citation type="submission" date="2024-05" db="EMBL/GenBank/DDBJ databases">
        <title>Rhodohalobacter halophilus gen. nov., sp. nov., a moderately halophilic member of the family Balneolaceae.</title>
        <authorList>
            <person name="Xia J."/>
        </authorList>
    </citation>
    <scope>NUCLEOTIDE SEQUENCE</scope>
    <source>
        <strain evidence="4">WB101</strain>
    </source>
</reference>
<evidence type="ECO:0000256" key="2">
    <source>
        <dbReference type="ARBA" id="ARBA00023235"/>
    </source>
</evidence>
<dbReference type="RefSeq" id="WP_237853010.1">
    <property type="nucleotide sequence ID" value="NZ_JAKLWS010000005.1"/>
</dbReference>